<reference evidence="10" key="1">
    <citation type="submission" date="2019-06" db="EMBL/GenBank/DDBJ databases">
        <title>Draft genome sequence of the griseofulvin-producing fungus Xylaria cubensis strain G536.</title>
        <authorList>
            <person name="Mead M.E."/>
            <person name="Raja H.A."/>
            <person name="Steenwyk J.L."/>
            <person name="Knowles S.L."/>
            <person name="Oberlies N.H."/>
            <person name="Rokas A."/>
        </authorList>
    </citation>
    <scope>NUCLEOTIDE SEQUENCE [LARGE SCALE GENOMIC DNA]</scope>
    <source>
        <strain evidence="10">G536</strain>
    </source>
</reference>
<protein>
    <recommendedName>
        <fullName evidence="8">PCI domain-containing protein</fullName>
    </recommendedName>
</protein>
<evidence type="ECO:0000313" key="9">
    <source>
        <dbReference type="EMBL" id="TRX88537.1"/>
    </source>
</evidence>
<dbReference type="OrthoDB" id="422427at2759"/>
<keyword evidence="10" id="KW-1185">Reference proteome</keyword>
<dbReference type="PANTHER" id="PTHR14145">
    <property type="entry name" value="26S PROTESOME SUBUNIT 6"/>
    <property type="match status" value="1"/>
</dbReference>
<feature type="domain" description="PCI" evidence="8">
    <location>
        <begin position="227"/>
        <end position="398"/>
    </location>
</feature>
<comment type="similarity">
    <text evidence="3">Belongs to the CSN1 family.</text>
</comment>
<evidence type="ECO:0000256" key="6">
    <source>
        <dbReference type="ARBA" id="ARBA00023242"/>
    </source>
</evidence>
<gene>
    <name evidence="9" type="ORF">FHL15_010576</name>
</gene>
<dbReference type="GO" id="GO:0008180">
    <property type="term" value="C:COP9 signalosome"/>
    <property type="evidence" value="ECO:0007669"/>
    <property type="project" value="UniProtKB-KW"/>
</dbReference>
<proteinExistence type="inferred from homology"/>
<organism evidence="9 10">
    <name type="scientific">Xylaria flabelliformis</name>
    <dbReference type="NCBI Taxonomy" id="2512241"/>
    <lineage>
        <taxon>Eukaryota</taxon>
        <taxon>Fungi</taxon>
        <taxon>Dikarya</taxon>
        <taxon>Ascomycota</taxon>
        <taxon>Pezizomycotina</taxon>
        <taxon>Sordariomycetes</taxon>
        <taxon>Xylariomycetidae</taxon>
        <taxon>Xylariales</taxon>
        <taxon>Xylariaceae</taxon>
        <taxon>Xylaria</taxon>
    </lineage>
</organism>
<dbReference type="InterPro" id="IPR036390">
    <property type="entry name" value="WH_DNA-bd_sf"/>
</dbReference>
<evidence type="ECO:0000259" key="8">
    <source>
        <dbReference type="PROSITE" id="PS50250"/>
    </source>
</evidence>
<feature type="region of interest" description="Disordered" evidence="7">
    <location>
        <begin position="465"/>
        <end position="499"/>
    </location>
</feature>
<evidence type="ECO:0000256" key="4">
    <source>
        <dbReference type="ARBA" id="ARBA00022490"/>
    </source>
</evidence>
<feature type="compositionally biased region" description="Basic and acidic residues" evidence="7">
    <location>
        <begin position="476"/>
        <end position="494"/>
    </location>
</feature>
<dbReference type="STRING" id="2512241.A0A553HKR9"/>
<evidence type="ECO:0000256" key="1">
    <source>
        <dbReference type="ARBA" id="ARBA00004123"/>
    </source>
</evidence>
<sequence length="525" mass="58387">MAPDLQGQLLPFFTAMEDQGRIIVKDIPKLDLELYISNYTGRTRFDRLLLIGQCSVPLCLDALKAAVAEAKKGKDVQRYLEACECMRLAGPHEPEAQYDEAWVNATTNSNKNRTLQLEGELKGYKNNLVKESIRIGHRDLGEHLESTGNLSAAADAYAKMRPDSSTAPHVVEVSKHMIGIMLQNQDWTGILANVNKIMNTNTTTGESGPEQPYQKTVAGLAYLGSEKYAEAAKCFLDAGDPNTCQRFNDVASANDVATYGGLLALASMERNELQRRVLENSTFRNYLELEPHIRKAVSMFVNCRYSACLEILERYRSDYLLDIYLQKHVPNIFSLIRKKCIIQYLVPFSCVTLDSMNAVFAKPGESLEAELISMIKSGALKARINTIDKLLVMVSTEPRVAMQMSALETVRNYEREATERIRRMSLAAADLEVKGSHRKGAGGAGSLPGLGEILHDDGMQAKRKLDGGELEASDASDARDPQRRKTENDEDPTRWRGIMIANLSDRRTAIEDDAGLEERTLVSQS</sequence>
<comment type="caution">
    <text evidence="9">The sequence shown here is derived from an EMBL/GenBank/DDBJ whole genome shotgun (WGS) entry which is preliminary data.</text>
</comment>
<keyword evidence="4" id="KW-0963">Cytoplasm</keyword>
<dbReference type="SUPFAM" id="SSF46785">
    <property type="entry name" value="Winged helix' DNA-binding domain"/>
    <property type="match status" value="1"/>
</dbReference>
<evidence type="ECO:0000256" key="5">
    <source>
        <dbReference type="ARBA" id="ARBA00022790"/>
    </source>
</evidence>
<dbReference type="Gene3D" id="1.25.40.570">
    <property type="match status" value="1"/>
</dbReference>
<dbReference type="Proteomes" id="UP000319160">
    <property type="component" value="Unassembled WGS sequence"/>
</dbReference>
<dbReference type="Pfam" id="PF01399">
    <property type="entry name" value="PCI"/>
    <property type="match status" value="1"/>
</dbReference>
<dbReference type="InterPro" id="IPR019585">
    <property type="entry name" value="Rpn7/CSN1"/>
</dbReference>
<dbReference type="GO" id="GO:0005737">
    <property type="term" value="C:cytoplasm"/>
    <property type="evidence" value="ECO:0007669"/>
    <property type="project" value="UniProtKB-SubCell"/>
</dbReference>
<dbReference type="Pfam" id="PF10602">
    <property type="entry name" value="RPN7"/>
    <property type="match status" value="1"/>
</dbReference>
<accession>A0A553HKR9</accession>
<comment type="subcellular location">
    <subcellularLocation>
        <location evidence="2">Cytoplasm</location>
    </subcellularLocation>
    <subcellularLocation>
        <location evidence="1">Nucleus</location>
    </subcellularLocation>
</comment>
<name>A0A553HKR9_9PEZI</name>
<dbReference type="InterPro" id="IPR045135">
    <property type="entry name" value="Rpn7_N"/>
</dbReference>
<evidence type="ECO:0000256" key="2">
    <source>
        <dbReference type="ARBA" id="ARBA00004496"/>
    </source>
</evidence>
<evidence type="ECO:0000313" key="10">
    <source>
        <dbReference type="Proteomes" id="UP000319160"/>
    </source>
</evidence>
<dbReference type="AlphaFoldDB" id="A0A553HKR9"/>
<evidence type="ECO:0000256" key="3">
    <source>
        <dbReference type="ARBA" id="ARBA00008793"/>
    </source>
</evidence>
<evidence type="ECO:0000256" key="7">
    <source>
        <dbReference type="SAM" id="MobiDB-lite"/>
    </source>
</evidence>
<keyword evidence="5" id="KW-0736">Signalosome</keyword>
<dbReference type="SMART" id="SM00088">
    <property type="entry name" value="PINT"/>
    <property type="match status" value="1"/>
</dbReference>
<dbReference type="EMBL" id="VFLP01000085">
    <property type="protein sequence ID" value="TRX88537.1"/>
    <property type="molecule type" value="Genomic_DNA"/>
</dbReference>
<dbReference type="InterPro" id="IPR000717">
    <property type="entry name" value="PCI_dom"/>
</dbReference>
<dbReference type="PROSITE" id="PS50250">
    <property type="entry name" value="PCI"/>
    <property type="match status" value="1"/>
</dbReference>
<keyword evidence="6" id="KW-0539">Nucleus</keyword>
<dbReference type="PANTHER" id="PTHR14145:SF2">
    <property type="entry name" value="COP9 SIGNALOSOME COMPLEX SUBUNIT 1"/>
    <property type="match status" value="1"/>
</dbReference>